<dbReference type="Pfam" id="PF02954">
    <property type="entry name" value="HTH_8"/>
    <property type="match status" value="1"/>
</dbReference>
<evidence type="ECO:0000313" key="11">
    <source>
        <dbReference type="EMBL" id="MFC7291468.1"/>
    </source>
</evidence>
<dbReference type="InterPro" id="IPR002078">
    <property type="entry name" value="Sigma_54_int"/>
</dbReference>
<dbReference type="Proteomes" id="UP001596492">
    <property type="component" value="Unassembled WGS sequence"/>
</dbReference>
<dbReference type="RefSeq" id="WP_382166697.1">
    <property type="nucleotide sequence ID" value="NZ_JBHTBR010000004.1"/>
</dbReference>
<dbReference type="PROSITE" id="PS00676">
    <property type="entry name" value="SIGMA54_INTERACT_2"/>
    <property type="match status" value="1"/>
</dbReference>
<evidence type="ECO:0000259" key="10">
    <source>
        <dbReference type="PROSITE" id="PS50110"/>
    </source>
</evidence>
<feature type="modified residue" description="4-aspartylphosphate" evidence="8">
    <location>
        <position position="52"/>
    </location>
</feature>
<dbReference type="InterPro" id="IPR025662">
    <property type="entry name" value="Sigma_54_int_dom_ATP-bd_1"/>
</dbReference>
<dbReference type="InterPro" id="IPR025943">
    <property type="entry name" value="Sigma_54_int_dom_ATP-bd_2"/>
</dbReference>
<feature type="domain" description="Sigma-54 factor interaction" evidence="9">
    <location>
        <begin position="120"/>
        <end position="349"/>
    </location>
</feature>
<keyword evidence="2" id="KW-0067">ATP-binding</keyword>
<dbReference type="PROSITE" id="PS00675">
    <property type="entry name" value="SIGMA54_INTERACT_1"/>
    <property type="match status" value="1"/>
</dbReference>
<keyword evidence="4" id="KW-0805">Transcription regulation</keyword>
<sequence>MRVLIIGDLGGQLSAATKIAFERGAQVSHAASPAIALDSLRAGHGADLVMVDVKADIAWLHEALQSERIAAPIVACGVEADADAAASAIRAGAREFIPLPPDAELIAAVLSAVSDDERPMIAADPAMVQIVELAEQIAPSDASVLITGESGVGKEVMARFVHRKSRRASKPFISVNCAAIPENLLESELFGHEKGAFTGAMARRIGKFEEADGGTLLLDEISEMDARLQAKLLRAIQEREIDRVGGTKPIKVDIRILATSNRDLAQAVREGDFREDLLYRLNVMNLCIPALRERRSDLLKLSEFFIEKYSAANGLPNKSLSDDARAQIEASRWPGNVRELENAMHRAVILSRGPVIETDAIRTPDGAPLGGRGGYNPHESQSDIAVQRVAETAHTAITAGLASIQVGRTVAEVEQDLILSTLDHCLGNRTHAANILGISIRTLRNKLRTYTDAGVEVAAPGETRAAG</sequence>
<feature type="domain" description="Response regulatory" evidence="10">
    <location>
        <begin position="2"/>
        <end position="114"/>
    </location>
</feature>
<dbReference type="InterPro" id="IPR003593">
    <property type="entry name" value="AAA+_ATPase"/>
</dbReference>
<keyword evidence="3" id="KW-0902">Two-component regulatory system</keyword>
<dbReference type="SMART" id="SM00382">
    <property type="entry name" value="AAA"/>
    <property type="match status" value="1"/>
</dbReference>
<dbReference type="InterPro" id="IPR058031">
    <property type="entry name" value="AAA_lid_NorR"/>
</dbReference>
<evidence type="ECO:0000256" key="7">
    <source>
        <dbReference type="ARBA" id="ARBA00023163"/>
    </source>
</evidence>
<dbReference type="Gene3D" id="3.40.50.300">
    <property type="entry name" value="P-loop containing nucleotide triphosphate hydrolases"/>
    <property type="match status" value="1"/>
</dbReference>
<dbReference type="PANTHER" id="PTHR32071">
    <property type="entry name" value="TRANSCRIPTIONAL REGULATORY PROTEIN"/>
    <property type="match status" value="1"/>
</dbReference>
<dbReference type="InterPro" id="IPR001789">
    <property type="entry name" value="Sig_transdc_resp-reg_receiver"/>
</dbReference>
<keyword evidence="5" id="KW-0238">DNA-binding</keyword>
<comment type="caution">
    <text evidence="11">The sequence shown here is derived from an EMBL/GenBank/DDBJ whole genome shotgun (WGS) entry which is preliminary data.</text>
</comment>
<dbReference type="CDD" id="cd00009">
    <property type="entry name" value="AAA"/>
    <property type="match status" value="1"/>
</dbReference>
<proteinExistence type="predicted"/>
<evidence type="ECO:0000256" key="2">
    <source>
        <dbReference type="ARBA" id="ARBA00022840"/>
    </source>
</evidence>
<dbReference type="Gene3D" id="1.10.8.60">
    <property type="match status" value="1"/>
</dbReference>
<evidence type="ECO:0000259" key="9">
    <source>
        <dbReference type="PROSITE" id="PS50045"/>
    </source>
</evidence>
<name>A0ABW2IKA2_9PROT</name>
<dbReference type="SUPFAM" id="SSF52540">
    <property type="entry name" value="P-loop containing nucleoside triphosphate hydrolases"/>
    <property type="match status" value="1"/>
</dbReference>
<dbReference type="SUPFAM" id="SSF46689">
    <property type="entry name" value="Homeodomain-like"/>
    <property type="match status" value="1"/>
</dbReference>
<evidence type="ECO:0000256" key="6">
    <source>
        <dbReference type="ARBA" id="ARBA00023159"/>
    </source>
</evidence>
<evidence type="ECO:0000256" key="3">
    <source>
        <dbReference type="ARBA" id="ARBA00023012"/>
    </source>
</evidence>
<reference evidence="12" key="1">
    <citation type="journal article" date="2019" name="Int. J. Syst. Evol. Microbiol.">
        <title>The Global Catalogue of Microorganisms (GCM) 10K type strain sequencing project: providing services to taxonomists for standard genome sequencing and annotation.</title>
        <authorList>
            <consortium name="The Broad Institute Genomics Platform"/>
            <consortium name="The Broad Institute Genome Sequencing Center for Infectious Disease"/>
            <person name="Wu L."/>
            <person name="Ma J."/>
        </authorList>
    </citation>
    <scope>NUCLEOTIDE SEQUENCE [LARGE SCALE GENOMIC DNA]</scope>
    <source>
        <strain evidence="12">CCUG 51308</strain>
    </source>
</reference>
<dbReference type="PRINTS" id="PR01590">
    <property type="entry name" value="HTHFIS"/>
</dbReference>
<dbReference type="InterPro" id="IPR009057">
    <property type="entry name" value="Homeodomain-like_sf"/>
</dbReference>
<dbReference type="InterPro" id="IPR027417">
    <property type="entry name" value="P-loop_NTPase"/>
</dbReference>
<gene>
    <name evidence="11" type="ORF">ACFQS8_07570</name>
</gene>
<keyword evidence="12" id="KW-1185">Reference proteome</keyword>
<keyword evidence="8" id="KW-0597">Phosphoprotein</keyword>
<dbReference type="InterPro" id="IPR002197">
    <property type="entry name" value="HTH_Fis"/>
</dbReference>
<evidence type="ECO:0000256" key="1">
    <source>
        <dbReference type="ARBA" id="ARBA00022741"/>
    </source>
</evidence>
<dbReference type="InterPro" id="IPR011006">
    <property type="entry name" value="CheY-like_superfamily"/>
</dbReference>
<dbReference type="InterPro" id="IPR025944">
    <property type="entry name" value="Sigma_54_int_dom_CS"/>
</dbReference>
<dbReference type="PROSITE" id="PS00688">
    <property type="entry name" value="SIGMA54_INTERACT_3"/>
    <property type="match status" value="1"/>
</dbReference>
<evidence type="ECO:0000256" key="8">
    <source>
        <dbReference type="PROSITE-ProRule" id="PRU00169"/>
    </source>
</evidence>
<dbReference type="EMBL" id="JBHTBR010000004">
    <property type="protein sequence ID" value="MFC7291468.1"/>
    <property type="molecule type" value="Genomic_DNA"/>
</dbReference>
<organism evidence="11 12">
    <name type="scientific">Hirschia litorea</name>
    <dbReference type="NCBI Taxonomy" id="1199156"/>
    <lineage>
        <taxon>Bacteria</taxon>
        <taxon>Pseudomonadati</taxon>
        <taxon>Pseudomonadota</taxon>
        <taxon>Alphaproteobacteria</taxon>
        <taxon>Hyphomonadales</taxon>
        <taxon>Hyphomonadaceae</taxon>
        <taxon>Hirschia</taxon>
    </lineage>
</organism>
<dbReference type="Pfam" id="PF25601">
    <property type="entry name" value="AAA_lid_14"/>
    <property type="match status" value="1"/>
</dbReference>
<evidence type="ECO:0000256" key="5">
    <source>
        <dbReference type="ARBA" id="ARBA00023125"/>
    </source>
</evidence>
<evidence type="ECO:0000313" key="12">
    <source>
        <dbReference type="Proteomes" id="UP001596492"/>
    </source>
</evidence>
<keyword evidence="7" id="KW-0804">Transcription</keyword>
<dbReference type="Gene3D" id="3.40.50.2300">
    <property type="match status" value="1"/>
</dbReference>
<dbReference type="SMART" id="SM00448">
    <property type="entry name" value="REC"/>
    <property type="match status" value="1"/>
</dbReference>
<keyword evidence="6" id="KW-0010">Activator</keyword>
<accession>A0ABW2IKA2</accession>
<keyword evidence="1" id="KW-0547">Nucleotide-binding</keyword>
<dbReference type="PROSITE" id="PS50110">
    <property type="entry name" value="RESPONSE_REGULATORY"/>
    <property type="match status" value="1"/>
</dbReference>
<dbReference type="Pfam" id="PF00158">
    <property type="entry name" value="Sigma54_activat"/>
    <property type="match status" value="1"/>
</dbReference>
<protein>
    <submittedName>
        <fullName evidence="11">Sigma-54 interaction domain-containing protein</fullName>
    </submittedName>
</protein>
<dbReference type="SUPFAM" id="SSF52172">
    <property type="entry name" value="CheY-like"/>
    <property type="match status" value="1"/>
</dbReference>
<dbReference type="Gene3D" id="1.10.10.60">
    <property type="entry name" value="Homeodomain-like"/>
    <property type="match status" value="1"/>
</dbReference>
<evidence type="ECO:0000256" key="4">
    <source>
        <dbReference type="ARBA" id="ARBA00023015"/>
    </source>
</evidence>
<dbReference type="PANTHER" id="PTHR32071:SF21">
    <property type="entry name" value="TRANSCRIPTIONAL REGULATORY PROTEIN FLGR"/>
    <property type="match status" value="1"/>
</dbReference>
<dbReference type="PROSITE" id="PS50045">
    <property type="entry name" value="SIGMA54_INTERACT_4"/>
    <property type="match status" value="1"/>
</dbReference>